<protein>
    <submittedName>
        <fullName evidence="13">TonB-dependent receptor</fullName>
    </submittedName>
</protein>
<dbReference type="InterPro" id="IPR008969">
    <property type="entry name" value="CarboxyPept-like_regulatory"/>
</dbReference>
<feature type="chain" id="PRO_5047487143" evidence="10">
    <location>
        <begin position="20"/>
        <end position="784"/>
    </location>
</feature>
<feature type="domain" description="TonB-dependent receptor-like beta-barrel" evidence="11">
    <location>
        <begin position="314"/>
        <end position="749"/>
    </location>
</feature>
<evidence type="ECO:0000259" key="12">
    <source>
        <dbReference type="Pfam" id="PF07715"/>
    </source>
</evidence>
<evidence type="ECO:0000256" key="9">
    <source>
        <dbReference type="RuleBase" id="RU003357"/>
    </source>
</evidence>
<evidence type="ECO:0000256" key="7">
    <source>
        <dbReference type="ARBA" id="ARBA00023237"/>
    </source>
</evidence>
<gene>
    <name evidence="13" type="ORF">J7I43_01825</name>
</gene>
<evidence type="ECO:0000256" key="4">
    <source>
        <dbReference type="ARBA" id="ARBA00022692"/>
    </source>
</evidence>
<comment type="similarity">
    <text evidence="8 9">Belongs to the TonB-dependent receptor family.</text>
</comment>
<dbReference type="InterPro" id="IPR039426">
    <property type="entry name" value="TonB-dep_rcpt-like"/>
</dbReference>
<dbReference type="Pfam" id="PF07715">
    <property type="entry name" value="Plug"/>
    <property type="match status" value="1"/>
</dbReference>
<dbReference type="InterPro" id="IPR000531">
    <property type="entry name" value="Beta-barrel_TonB"/>
</dbReference>
<proteinExistence type="inferred from homology"/>
<keyword evidence="3 8" id="KW-1134">Transmembrane beta strand</keyword>
<dbReference type="Pfam" id="PF00593">
    <property type="entry name" value="TonB_dep_Rec_b-barrel"/>
    <property type="match status" value="1"/>
</dbReference>
<evidence type="ECO:0000259" key="11">
    <source>
        <dbReference type="Pfam" id="PF00593"/>
    </source>
</evidence>
<dbReference type="CDD" id="cd01347">
    <property type="entry name" value="ligand_gated_channel"/>
    <property type="match status" value="1"/>
</dbReference>
<evidence type="ECO:0000256" key="1">
    <source>
        <dbReference type="ARBA" id="ARBA00004571"/>
    </source>
</evidence>
<dbReference type="Proteomes" id="UP000679126">
    <property type="component" value="Unassembled WGS sequence"/>
</dbReference>
<keyword evidence="13" id="KW-0675">Receptor</keyword>
<dbReference type="PANTHER" id="PTHR30069">
    <property type="entry name" value="TONB-DEPENDENT OUTER MEMBRANE RECEPTOR"/>
    <property type="match status" value="1"/>
</dbReference>
<dbReference type="PANTHER" id="PTHR30069:SF42">
    <property type="entry name" value="FERRIC AEROBACTIN RECEPTOR"/>
    <property type="match status" value="1"/>
</dbReference>
<dbReference type="InterPro" id="IPR012910">
    <property type="entry name" value="Plug_dom"/>
</dbReference>
<dbReference type="InterPro" id="IPR037066">
    <property type="entry name" value="Plug_dom_sf"/>
</dbReference>
<evidence type="ECO:0000256" key="2">
    <source>
        <dbReference type="ARBA" id="ARBA00022448"/>
    </source>
</evidence>
<evidence type="ECO:0000313" key="13">
    <source>
        <dbReference type="EMBL" id="MBO9150932.1"/>
    </source>
</evidence>
<organism evidence="13 14">
    <name type="scientific">Chitinophaga chungangae</name>
    <dbReference type="NCBI Taxonomy" id="2821488"/>
    <lineage>
        <taxon>Bacteria</taxon>
        <taxon>Pseudomonadati</taxon>
        <taxon>Bacteroidota</taxon>
        <taxon>Chitinophagia</taxon>
        <taxon>Chitinophagales</taxon>
        <taxon>Chitinophagaceae</taxon>
        <taxon>Chitinophaga</taxon>
    </lineage>
</organism>
<evidence type="ECO:0000256" key="6">
    <source>
        <dbReference type="ARBA" id="ARBA00023136"/>
    </source>
</evidence>
<dbReference type="RefSeq" id="WP_209142639.1">
    <property type="nucleotide sequence ID" value="NZ_JAGHKP010000001.1"/>
</dbReference>
<feature type="domain" description="TonB-dependent receptor plug" evidence="12">
    <location>
        <begin position="118"/>
        <end position="221"/>
    </location>
</feature>
<evidence type="ECO:0000256" key="8">
    <source>
        <dbReference type="PROSITE-ProRule" id="PRU01360"/>
    </source>
</evidence>
<name>A0ABS3Y8C7_9BACT</name>
<keyword evidence="4 8" id="KW-0812">Transmembrane</keyword>
<dbReference type="Pfam" id="PF13715">
    <property type="entry name" value="CarbopepD_reg_2"/>
    <property type="match status" value="1"/>
</dbReference>
<comment type="subcellular location">
    <subcellularLocation>
        <location evidence="1 8">Cell outer membrane</location>
        <topology evidence="1 8">Multi-pass membrane protein</topology>
    </subcellularLocation>
</comment>
<dbReference type="EMBL" id="JAGHKP010000001">
    <property type="protein sequence ID" value="MBO9150932.1"/>
    <property type="molecule type" value="Genomic_DNA"/>
</dbReference>
<accession>A0ABS3Y8C7</accession>
<keyword evidence="2 8" id="KW-0813">Transport</keyword>
<dbReference type="Gene3D" id="2.170.130.10">
    <property type="entry name" value="TonB-dependent receptor, plug domain"/>
    <property type="match status" value="1"/>
</dbReference>
<dbReference type="Gene3D" id="2.40.170.20">
    <property type="entry name" value="TonB-dependent receptor, beta-barrel domain"/>
    <property type="match status" value="1"/>
</dbReference>
<dbReference type="SUPFAM" id="SSF56935">
    <property type="entry name" value="Porins"/>
    <property type="match status" value="1"/>
</dbReference>
<sequence>MRKIFTIAVLAAASMTAQAQAPQGVIKGTVRNDQGQPVPFANISIPGIKKGTVANANGNYTLSAPSGSHFLRFSGVGFTTSEQNVAFTADTTIQDVTMQSNGDLQEVIVSASRKKETLDEVPSSVTIVSPRDIEAQKSINNNIMSVLANTVPGLGVNDNSTSNTGQTLRGRNVLVMIDGIPQSTPLRNGSRDIRSIDPSAIERVEVIKGATAIYGNGADGGLINYITKKGNKKQPGIHGETTLGANTQLVEAQHTGGFAVGQLLSGSYKKWDFVVSGHYEQTGVYKDANGIVNSPEYSLGESQIWNGFAKIGYDINTRNRVEMMYNFFGSQQRSDYILKPGKFLNKDSAATGIIGNRPGDPEGTPYNHNASLRWSSEGIIGGTDLDVNLYMQRFKTVYSWVPSFEFGGQSEISSAKQGARINLSTPVHINHNYDLSLVYGLDYMNDKTSQSLLDGRTWVPDMDMKNYAPYAQVKLNLYKHFVFKAGARFENINISIPDYVTVKQLNRVTGEFTEGGVSVAGGDLSYNALVYNAGLRYNRFRFFKPFISYSQSFSIMELGRILRAAKENTVSMLKTEAVIANNYEAGFNSTLGPLELEASYYISTSKLGSSFKEVNGKFEIQRAPEKVYGFEIAADASILPNLGVGASYSYIEGKQDIDDNGKYGDAADKYIGSDRIAAPKVTAYVRYAPIEKLNFRLQMLHSGKRDRFEPVNGLYSYGTGPVDGFTTFSFLGGLELDAHSRLSLGVENLFNADYYLVSSQWNARDENWIKGTGARVTLNYNYKF</sequence>
<feature type="signal peptide" evidence="10">
    <location>
        <begin position="1"/>
        <end position="19"/>
    </location>
</feature>
<dbReference type="SUPFAM" id="SSF49464">
    <property type="entry name" value="Carboxypeptidase regulatory domain-like"/>
    <property type="match status" value="1"/>
</dbReference>
<keyword evidence="5 9" id="KW-0798">TonB box</keyword>
<keyword evidence="6 8" id="KW-0472">Membrane</keyword>
<evidence type="ECO:0000256" key="5">
    <source>
        <dbReference type="ARBA" id="ARBA00023077"/>
    </source>
</evidence>
<keyword evidence="10" id="KW-0732">Signal</keyword>
<evidence type="ECO:0000256" key="10">
    <source>
        <dbReference type="SAM" id="SignalP"/>
    </source>
</evidence>
<keyword evidence="14" id="KW-1185">Reference proteome</keyword>
<dbReference type="PROSITE" id="PS52016">
    <property type="entry name" value="TONB_DEPENDENT_REC_3"/>
    <property type="match status" value="1"/>
</dbReference>
<dbReference type="InterPro" id="IPR036942">
    <property type="entry name" value="Beta-barrel_TonB_sf"/>
</dbReference>
<keyword evidence="7 8" id="KW-0998">Cell outer membrane</keyword>
<evidence type="ECO:0000256" key="3">
    <source>
        <dbReference type="ARBA" id="ARBA00022452"/>
    </source>
</evidence>
<reference evidence="14" key="1">
    <citation type="submission" date="2021-03" db="EMBL/GenBank/DDBJ databases">
        <title>Assistant Professor.</title>
        <authorList>
            <person name="Huq M.A."/>
        </authorList>
    </citation>
    <scope>NUCLEOTIDE SEQUENCE [LARGE SCALE GENOMIC DNA]</scope>
    <source>
        <strain evidence="14">MAH-28</strain>
    </source>
</reference>
<dbReference type="Gene3D" id="2.60.40.1120">
    <property type="entry name" value="Carboxypeptidase-like, regulatory domain"/>
    <property type="match status" value="1"/>
</dbReference>
<comment type="caution">
    <text evidence="13">The sequence shown here is derived from an EMBL/GenBank/DDBJ whole genome shotgun (WGS) entry which is preliminary data.</text>
</comment>
<evidence type="ECO:0000313" key="14">
    <source>
        <dbReference type="Proteomes" id="UP000679126"/>
    </source>
</evidence>